<evidence type="ECO:0000313" key="3">
    <source>
        <dbReference type="Proteomes" id="UP000192840"/>
    </source>
</evidence>
<reference evidence="3" key="1">
    <citation type="submission" date="2017-04" db="EMBL/GenBank/DDBJ databases">
        <authorList>
            <person name="Varghese N."/>
            <person name="Submissions S."/>
        </authorList>
    </citation>
    <scope>NUCLEOTIDE SEQUENCE [LARGE SCALE GENOMIC DNA]</scope>
    <source>
        <strain evidence="3">DSM 44073</strain>
    </source>
</reference>
<dbReference type="eggNOG" id="ENOG5032X03">
    <property type="taxonomic scope" value="Bacteria"/>
</dbReference>
<accession>A0A1W2B290</accession>
<organism evidence="2 3">
    <name type="scientific">Lentzea albidocapillata</name>
    <dbReference type="NCBI Taxonomy" id="40571"/>
    <lineage>
        <taxon>Bacteria</taxon>
        <taxon>Bacillati</taxon>
        <taxon>Actinomycetota</taxon>
        <taxon>Actinomycetes</taxon>
        <taxon>Pseudonocardiales</taxon>
        <taxon>Pseudonocardiaceae</taxon>
        <taxon>Lentzea</taxon>
    </lineage>
</organism>
<dbReference type="STRING" id="40571.SAMN05660733_00986"/>
<dbReference type="OrthoDB" id="487569at2"/>
<feature type="region of interest" description="Disordered" evidence="1">
    <location>
        <begin position="51"/>
        <end position="75"/>
    </location>
</feature>
<keyword evidence="3" id="KW-1185">Reference proteome</keyword>
<gene>
    <name evidence="2" type="ORF">SAMN05660733_00986</name>
</gene>
<evidence type="ECO:0000313" key="2">
    <source>
        <dbReference type="EMBL" id="SMC67093.1"/>
    </source>
</evidence>
<dbReference type="AlphaFoldDB" id="A0A1W2B290"/>
<dbReference type="Proteomes" id="UP000192840">
    <property type="component" value="Unassembled WGS sequence"/>
</dbReference>
<sequence>MSPKKNDPVAPPPVNGEWQIRFRTSESVKGWQELENRATNNLRRAWDAMRTDPGPAVQTSRHEQLKGSLSCGARGGRAMPRWQIEVTGGDRVWYLLDVEKHTVWIDYAGAHPKATE</sequence>
<name>A0A1W2B290_9PSEU</name>
<proteinExistence type="predicted"/>
<protein>
    <submittedName>
        <fullName evidence="2">Uncharacterized protein</fullName>
    </submittedName>
</protein>
<dbReference type="EMBL" id="FWYC01000004">
    <property type="protein sequence ID" value="SMC67093.1"/>
    <property type="molecule type" value="Genomic_DNA"/>
</dbReference>
<dbReference type="RefSeq" id="WP_030478389.1">
    <property type="nucleotide sequence ID" value="NZ_FWYC01000004.1"/>
</dbReference>
<evidence type="ECO:0000256" key="1">
    <source>
        <dbReference type="SAM" id="MobiDB-lite"/>
    </source>
</evidence>